<evidence type="ECO:0008006" key="3">
    <source>
        <dbReference type="Google" id="ProtNLM"/>
    </source>
</evidence>
<evidence type="ECO:0000313" key="2">
    <source>
        <dbReference type="Proteomes" id="UP000054937"/>
    </source>
</evidence>
<dbReference type="InterPro" id="IPR012545">
    <property type="entry name" value="DUF1697"/>
</dbReference>
<dbReference type="PIRSF" id="PIRSF008502">
    <property type="entry name" value="UCP008502"/>
    <property type="match status" value="1"/>
</dbReference>
<dbReference type="PANTHER" id="PTHR36439:SF1">
    <property type="entry name" value="DUF1697 DOMAIN-CONTAINING PROTEIN"/>
    <property type="match status" value="1"/>
</dbReference>
<dbReference type="SUPFAM" id="SSF160379">
    <property type="entry name" value="SP0830-like"/>
    <property type="match status" value="2"/>
</dbReference>
<dbReference type="Proteomes" id="UP000054937">
    <property type="component" value="Unassembled WGS sequence"/>
</dbReference>
<comment type="caution">
    <text evidence="1">The sequence shown here is derived from an EMBL/GenBank/DDBJ whole genome shotgun (WGS) entry which is preliminary data.</text>
</comment>
<name>A0A0V0QZV1_PSEPJ</name>
<dbReference type="InParanoid" id="A0A0V0QZV1"/>
<dbReference type="EMBL" id="LDAU01000080">
    <property type="protein sequence ID" value="KRX07810.1"/>
    <property type="molecule type" value="Genomic_DNA"/>
</dbReference>
<reference evidence="1 2" key="1">
    <citation type="journal article" date="2015" name="Sci. Rep.">
        <title>Genome of the facultative scuticociliatosis pathogen Pseudocohnilembus persalinus provides insight into its virulence through horizontal gene transfer.</title>
        <authorList>
            <person name="Xiong J."/>
            <person name="Wang G."/>
            <person name="Cheng J."/>
            <person name="Tian M."/>
            <person name="Pan X."/>
            <person name="Warren A."/>
            <person name="Jiang C."/>
            <person name="Yuan D."/>
            <person name="Miao W."/>
        </authorList>
    </citation>
    <scope>NUCLEOTIDE SEQUENCE [LARGE SCALE GENOMIC DNA]</scope>
    <source>
        <strain evidence="1">36N120E</strain>
    </source>
</reference>
<dbReference type="AlphaFoldDB" id="A0A0V0QZV1"/>
<sequence length="206" mass="24485">MEDLRKNIEELNLKQVKTYIQTGNIVFKSDKNETQLKELIQNQIKQKYNFEVTTIVIKQVDLVQILQKNPFLQIEKSKDQQQNKNTEEEIISIQENEINIQNTKKQQKVKTVKNNNNINKKTDYLVFFEKKIDDEILQNQKLNLDKIQDKFEINPIFTNILYLKVYDGYGATKLNINFFEKQLKIKGTVRNLNTCQKVIEMLNQIK</sequence>
<accession>A0A0V0QZV1</accession>
<organism evidence="1 2">
    <name type="scientific">Pseudocohnilembus persalinus</name>
    <name type="common">Ciliate</name>
    <dbReference type="NCBI Taxonomy" id="266149"/>
    <lineage>
        <taxon>Eukaryota</taxon>
        <taxon>Sar</taxon>
        <taxon>Alveolata</taxon>
        <taxon>Ciliophora</taxon>
        <taxon>Intramacronucleata</taxon>
        <taxon>Oligohymenophorea</taxon>
        <taxon>Scuticociliatia</taxon>
        <taxon>Philasterida</taxon>
        <taxon>Pseudocohnilembidae</taxon>
        <taxon>Pseudocohnilembus</taxon>
    </lineage>
</organism>
<dbReference type="Gene3D" id="3.30.70.1280">
    <property type="entry name" value="SP0830-like domains"/>
    <property type="match status" value="1"/>
</dbReference>
<dbReference type="Pfam" id="PF08002">
    <property type="entry name" value="DUF1697"/>
    <property type="match status" value="1"/>
</dbReference>
<proteinExistence type="predicted"/>
<keyword evidence="2" id="KW-1185">Reference proteome</keyword>
<protein>
    <recommendedName>
        <fullName evidence="3">DUF1697 domain-containing protein</fullName>
    </recommendedName>
</protein>
<gene>
    <name evidence="1" type="ORF">PPERSA_07560</name>
</gene>
<dbReference type="OrthoDB" id="109291at2759"/>
<evidence type="ECO:0000313" key="1">
    <source>
        <dbReference type="EMBL" id="KRX07810.1"/>
    </source>
</evidence>
<dbReference type="PANTHER" id="PTHR36439">
    <property type="entry name" value="BLL4334 PROTEIN"/>
    <property type="match status" value="1"/>
</dbReference>